<name>A0A7C5L2S6_AQUAO</name>
<dbReference type="InterPro" id="IPR043128">
    <property type="entry name" value="Rev_trsase/Diguanyl_cyclase"/>
</dbReference>
<dbReference type="SMART" id="SM00052">
    <property type="entry name" value="EAL"/>
    <property type="match status" value="1"/>
</dbReference>
<proteinExistence type="predicted"/>
<gene>
    <name evidence="5" type="ORF">ENJ61_04975</name>
</gene>
<sequence length="625" mass="72064">MKLQTPRIDVFFLLLLVLVISTSVPVYIGSVKVEEHVQQRMISDMVSVVGHTFSNVEALIRAKVGSRDIVTAFYNNRKLRRNVEDILSLLVTPEIKYVYIVYRDKEGKFRFLADGSKEDRAEIGEKLDVLHEDKWLEALREKKTVVIIQTNLHTIGATYLKPIVQGDEARALLVADISVQKIREVRSSLNLIRQLSTGSIIASLFFLYMALYQYLKKRKLLRELYTDRLTGLFNRNYLSETVPSLDISRYYLALMDIDDFRKVNATYGEEAGDAVLRELADFLRRNIKRAILIRYAGEEFMVLVPKEMFRNKTQVIEFFEDIKDRIKKHTVRYRGNEIRVRISVGLNISTGRERSLEETIKNADRALYRAKREGKDRVEAYDESVEQLKRKLSVGEVTEAIDGGRILCHYQPVIDLQSGRVIHYEALARIRGEEGEIYTPAFFLEDIKGTFIYTRFVREIIALNVKLLREREDLKISINLAPTDVTDESVFEALLGVEKDIRKRMLLEITEVEGIPSFEGVKSALGELRKLGYRICIDDFGAGYSNLVNLTQMRIDYLKIDGSIIRDIHRNKMSRLLTEMVTRFCREVGIKVVGEFVENERIAEELRKVGVHYGQGYHLGKPGPL</sequence>
<dbReference type="SUPFAM" id="SSF55073">
    <property type="entry name" value="Nucleotide cyclase"/>
    <property type="match status" value="1"/>
</dbReference>
<evidence type="ECO:0000259" key="3">
    <source>
        <dbReference type="PROSITE" id="PS50883"/>
    </source>
</evidence>
<feature type="transmembrane region" description="Helical" evidence="2">
    <location>
        <begin position="195"/>
        <end position="215"/>
    </location>
</feature>
<feature type="domain" description="EAL" evidence="3">
    <location>
        <begin position="390"/>
        <end position="625"/>
    </location>
</feature>
<dbReference type="Proteomes" id="UP000885792">
    <property type="component" value="Unassembled WGS sequence"/>
</dbReference>
<keyword evidence="1" id="KW-0175">Coiled coil</keyword>
<dbReference type="CDD" id="cd01949">
    <property type="entry name" value="GGDEF"/>
    <property type="match status" value="1"/>
</dbReference>
<dbReference type="EMBL" id="DRNB01000178">
    <property type="protein sequence ID" value="HHJ64244.1"/>
    <property type="molecule type" value="Genomic_DNA"/>
</dbReference>
<organism evidence="5">
    <name type="scientific">Aquifex aeolicus</name>
    <dbReference type="NCBI Taxonomy" id="63363"/>
    <lineage>
        <taxon>Bacteria</taxon>
        <taxon>Pseudomonadati</taxon>
        <taxon>Aquificota</taxon>
        <taxon>Aquificia</taxon>
        <taxon>Aquificales</taxon>
        <taxon>Aquificaceae</taxon>
        <taxon>Aquifex</taxon>
    </lineage>
</organism>
<comment type="caution">
    <text evidence="5">The sequence shown here is derived from an EMBL/GenBank/DDBJ whole genome shotgun (WGS) entry which is preliminary data.</text>
</comment>
<dbReference type="PANTHER" id="PTHR33121:SF79">
    <property type="entry name" value="CYCLIC DI-GMP PHOSPHODIESTERASE PDED-RELATED"/>
    <property type="match status" value="1"/>
</dbReference>
<dbReference type="Gene3D" id="3.30.70.270">
    <property type="match status" value="1"/>
</dbReference>
<dbReference type="NCBIfam" id="TIGR00254">
    <property type="entry name" value="GGDEF"/>
    <property type="match status" value="1"/>
</dbReference>
<evidence type="ECO:0000256" key="1">
    <source>
        <dbReference type="SAM" id="Coils"/>
    </source>
</evidence>
<dbReference type="InterPro" id="IPR050706">
    <property type="entry name" value="Cyclic-di-GMP_PDE-like"/>
</dbReference>
<dbReference type="Pfam" id="PF00563">
    <property type="entry name" value="EAL"/>
    <property type="match status" value="1"/>
</dbReference>
<evidence type="ECO:0000313" key="5">
    <source>
        <dbReference type="EMBL" id="HHJ64244.1"/>
    </source>
</evidence>
<dbReference type="InterPro" id="IPR035919">
    <property type="entry name" value="EAL_sf"/>
</dbReference>
<dbReference type="InterPro" id="IPR029787">
    <property type="entry name" value="Nucleotide_cyclase"/>
</dbReference>
<dbReference type="InterPro" id="IPR001633">
    <property type="entry name" value="EAL_dom"/>
</dbReference>
<keyword evidence="2" id="KW-0472">Membrane</keyword>
<feature type="coiled-coil region" evidence="1">
    <location>
        <begin position="353"/>
        <end position="391"/>
    </location>
</feature>
<dbReference type="InterPro" id="IPR000160">
    <property type="entry name" value="GGDEF_dom"/>
</dbReference>
<reference evidence="5" key="1">
    <citation type="journal article" date="2020" name="mSystems">
        <title>Genome- and Community-Level Interaction Insights into Carbon Utilization and Element Cycling Functions of Hydrothermarchaeota in Hydrothermal Sediment.</title>
        <authorList>
            <person name="Zhou Z."/>
            <person name="Liu Y."/>
            <person name="Xu W."/>
            <person name="Pan J."/>
            <person name="Luo Z.H."/>
            <person name="Li M."/>
        </authorList>
    </citation>
    <scope>NUCLEOTIDE SEQUENCE [LARGE SCALE GENOMIC DNA]</scope>
    <source>
        <strain evidence="5">HyVt-501</strain>
    </source>
</reference>
<dbReference type="AlphaFoldDB" id="A0A7C5L2S6"/>
<keyword evidence="2" id="KW-0812">Transmembrane</keyword>
<accession>A0A7C5L2S6</accession>
<feature type="domain" description="GGDEF" evidence="4">
    <location>
        <begin position="248"/>
        <end position="383"/>
    </location>
</feature>
<dbReference type="SMART" id="SM00267">
    <property type="entry name" value="GGDEF"/>
    <property type="match status" value="1"/>
</dbReference>
<dbReference type="SUPFAM" id="SSF141868">
    <property type="entry name" value="EAL domain-like"/>
    <property type="match status" value="1"/>
</dbReference>
<dbReference type="CDD" id="cd01948">
    <property type="entry name" value="EAL"/>
    <property type="match status" value="1"/>
</dbReference>
<dbReference type="PROSITE" id="PS50887">
    <property type="entry name" value="GGDEF"/>
    <property type="match status" value="1"/>
</dbReference>
<dbReference type="PANTHER" id="PTHR33121">
    <property type="entry name" value="CYCLIC DI-GMP PHOSPHODIESTERASE PDEF"/>
    <property type="match status" value="1"/>
</dbReference>
<dbReference type="Pfam" id="PF00990">
    <property type="entry name" value="GGDEF"/>
    <property type="match status" value="1"/>
</dbReference>
<dbReference type="GO" id="GO:0071111">
    <property type="term" value="F:cyclic-guanylate-specific phosphodiesterase activity"/>
    <property type="evidence" value="ECO:0007669"/>
    <property type="project" value="InterPro"/>
</dbReference>
<evidence type="ECO:0000259" key="4">
    <source>
        <dbReference type="PROSITE" id="PS50887"/>
    </source>
</evidence>
<dbReference type="Gene3D" id="3.20.20.450">
    <property type="entry name" value="EAL domain"/>
    <property type="match status" value="1"/>
</dbReference>
<dbReference type="PROSITE" id="PS50883">
    <property type="entry name" value="EAL"/>
    <property type="match status" value="1"/>
</dbReference>
<evidence type="ECO:0000256" key="2">
    <source>
        <dbReference type="SAM" id="Phobius"/>
    </source>
</evidence>
<protein>
    <submittedName>
        <fullName evidence="5">Bifunctional diguanylate cyclase/phosphodiesterase</fullName>
    </submittedName>
</protein>
<keyword evidence="2" id="KW-1133">Transmembrane helix</keyword>